<evidence type="ECO:0000313" key="2">
    <source>
        <dbReference type="Proteomes" id="UP000572907"/>
    </source>
</evidence>
<comment type="caution">
    <text evidence="1">The sequence shown here is derived from an EMBL/GenBank/DDBJ whole genome shotgun (WGS) entry which is preliminary data.</text>
</comment>
<name>A0A7W4ZLF8_9ACTN</name>
<organism evidence="1 2">
    <name type="scientific">Streptomyces violarus</name>
    <dbReference type="NCBI Taxonomy" id="67380"/>
    <lineage>
        <taxon>Bacteria</taxon>
        <taxon>Bacillati</taxon>
        <taxon>Actinomycetota</taxon>
        <taxon>Actinomycetes</taxon>
        <taxon>Kitasatosporales</taxon>
        <taxon>Streptomycetaceae</taxon>
        <taxon>Streptomyces</taxon>
    </lineage>
</organism>
<gene>
    <name evidence="1" type="ORF">FHS41_001159</name>
</gene>
<dbReference type="Proteomes" id="UP000572907">
    <property type="component" value="Unassembled WGS sequence"/>
</dbReference>
<reference evidence="1 2" key="1">
    <citation type="submission" date="2020-08" db="EMBL/GenBank/DDBJ databases">
        <title>Genomic Encyclopedia of Type Strains, Phase III (KMG-III): the genomes of soil and plant-associated and newly described type strains.</title>
        <authorList>
            <person name="Whitman W."/>
        </authorList>
    </citation>
    <scope>NUCLEOTIDE SEQUENCE [LARGE SCALE GENOMIC DNA]</scope>
    <source>
        <strain evidence="1 2">CECT 3237</strain>
    </source>
</reference>
<evidence type="ECO:0000313" key="1">
    <source>
        <dbReference type="EMBL" id="MBB3074690.1"/>
    </source>
</evidence>
<accession>A0A7W4ZLF8</accession>
<keyword evidence="2" id="KW-1185">Reference proteome</keyword>
<dbReference type="EMBL" id="JACHXE010000001">
    <property type="protein sequence ID" value="MBB3074690.1"/>
    <property type="molecule type" value="Genomic_DNA"/>
</dbReference>
<dbReference type="AlphaFoldDB" id="A0A7W4ZLF8"/>
<sequence length="38" mass="4196">MSLGVSPKVLSEAQILNQSLEFRACCPTHRLLDPRGVE</sequence>
<protein>
    <submittedName>
        <fullName evidence="1">Uncharacterized protein</fullName>
    </submittedName>
</protein>
<proteinExistence type="predicted"/>